<dbReference type="RefSeq" id="WP_378996096.1">
    <property type="nucleotide sequence ID" value="NZ_JBHSMT010000010.1"/>
</dbReference>
<evidence type="ECO:0008006" key="4">
    <source>
        <dbReference type="Google" id="ProtNLM"/>
    </source>
</evidence>
<keyword evidence="3" id="KW-1185">Reference proteome</keyword>
<evidence type="ECO:0000256" key="1">
    <source>
        <dbReference type="SAM" id="Phobius"/>
    </source>
</evidence>
<protein>
    <recommendedName>
        <fullName evidence="4">DoxX family protein</fullName>
    </recommendedName>
</protein>
<organism evidence="2 3">
    <name type="scientific">Paraherbaspirillum soli</name>
    <dbReference type="NCBI Taxonomy" id="631222"/>
    <lineage>
        <taxon>Bacteria</taxon>
        <taxon>Pseudomonadati</taxon>
        <taxon>Pseudomonadota</taxon>
        <taxon>Betaproteobacteria</taxon>
        <taxon>Burkholderiales</taxon>
        <taxon>Oxalobacteraceae</taxon>
        <taxon>Paraherbaspirillum</taxon>
    </lineage>
</organism>
<sequence>MKVRQSGLSGFGKMLAGLGAFVSLLAEAHVKWFVGFDSSHPPQAIAEVAGNPLFWLLMALSAAAVFLVTAIDNRLSPADLAARLDDKLGRYVQPFMRYTVAAFFFTLVLSSQEIILTPELHTHNKLVFATQIAIACCALFKRTAFLAGVGILALYGYAVAEFNLYHLLDYTIFIGIAAFLMLESLYKGKHTAVSLFVLRLFTCFTLLWGAIEKFAYPDNFYHLLAENPQLAFGFNPEFFLFSAGFVEFVCAYFILFGRLSSKGGIFVLLGFFIAAVIPFGMVDAIGHFLFATSLIALLVTRNHFEVALRARHNAALYVAKIAAMFAVYYGSYGLVMR</sequence>
<accession>A0ABW0M9D4</accession>
<feature type="transmembrane region" description="Helical" evidence="1">
    <location>
        <begin position="263"/>
        <end position="281"/>
    </location>
</feature>
<evidence type="ECO:0000313" key="3">
    <source>
        <dbReference type="Proteomes" id="UP001596045"/>
    </source>
</evidence>
<name>A0ABW0M9D4_9BURK</name>
<reference evidence="3" key="1">
    <citation type="journal article" date="2019" name="Int. J. Syst. Evol. Microbiol.">
        <title>The Global Catalogue of Microorganisms (GCM) 10K type strain sequencing project: providing services to taxonomists for standard genome sequencing and annotation.</title>
        <authorList>
            <consortium name="The Broad Institute Genomics Platform"/>
            <consortium name="The Broad Institute Genome Sequencing Center for Infectious Disease"/>
            <person name="Wu L."/>
            <person name="Ma J."/>
        </authorList>
    </citation>
    <scope>NUCLEOTIDE SEQUENCE [LARGE SCALE GENOMIC DNA]</scope>
    <source>
        <strain evidence="3">JCM 17066</strain>
    </source>
</reference>
<feature type="transmembrane region" description="Helical" evidence="1">
    <location>
        <begin position="193"/>
        <end position="211"/>
    </location>
</feature>
<feature type="transmembrane region" description="Helical" evidence="1">
    <location>
        <begin position="145"/>
        <end position="164"/>
    </location>
</feature>
<feature type="transmembrane region" description="Helical" evidence="1">
    <location>
        <begin position="316"/>
        <end position="335"/>
    </location>
</feature>
<keyword evidence="1" id="KW-0472">Membrane</keyword>
<feature type="transmembrane region" description="Helical" evidence="1">
    <location>
        <begin position="238"/>
        <end position="256"/>
    </location>
</feature>
<keyword evidence="1" id="KW-0812">Transmembrane</keyword>
<dbReference type="EMBL" id="JBHSMT010000010">
    <property type="protein sequence ID" value="MFC5473541.1"/>
    <property type="molecule type" value="Genomic_DNA"/>
</dbReference>
<gene>
    <name evidence="2" type="ORF">ACFPM8_06165</name>
</gene>
<proteinExistence type="predicted"/>
<feature type="transmembrane region" description="Helical" evidence="1">
    <location>
        <begin position="54"/>
        <end position="75"/>
    </location>
</feature>
<keyword evidence="1" id="KW-1133">Transmembrane helix</keyword>
<comment type="caution">
    <text evidence="2">The sequence shown here is derived from an EMBL/GenBank/DDBJ whole genome shotgun (WGS) entry which is preliminary data.</text>
</comment>
<evidence type="ECO:0000313" key="2">
    <source>
        <dbReference type="EMBL" id="MFC5473541.1"/>
    </source>
</evidence>
<feature type="transmembrane region" description="Helical" evidence="1">
    <location>
        <begin position="170"/>
        <end position="186"/>
    </location>
</feature>
<dbReference type="Proteomes" id="UP001596045">
    <property type="component" value="Unassembled WGS sequence"/>
</dbReference>